<comment type="caution">
    <text evidence="1">The sequence shown here is derived from an EMBL/GenBank/DDBJ whole genome shotgun (WGS) entry which is preliminary data.</text>
</comment>
<dbReference type="EMBL" id="JAWDJW010000102">
    <property type="protein sequence ID" value="KAK3081650.1"/>
    <property type="molecule type" value="Genomic_DNA"/>
</dbReference>
<reference evidence="1" key="1">
    <citation type="submission" date="2024-09" db="EMBL/GenBank/DDBJ databases">
        <title>Black Yeasts Isolated from many extreme environments.</title>
        <authorList>
            <person name="Coleine C."/>
            <person name="Stajich J.E."/>
            <person name="Selbmann L."/>
        </authorList>
    </citation>
    <scope>NUCLEOTIDE SEQUENCE</scope>
    <source>
        <strain evidence="1">CCFEE 5737</strain>
    </source>
</reference>
<protein>
    <submittedName>
        <fullName evidence="1">Uncharacterized protein</fullName>
    </submittedName>
</protein>
<evidence type="ECO:0000313" key="2">
    <source>
        <dbReference type="Proteomes" id="UP001186974"/>
    </source>
</evidence>
<organism evidence="1 2">
    <name type="scientific">Coniosporium uncinatum</name>
    <dbReference type="NCBI Taxonomy" id="93489"/>
    <lineage>
        <taxon>Eukaryota</taxon>
        <taxon>Fungi</taxon>
        <taxon>Dikarya</taxon>
        <taxon>Ascomycota</taxon>
        <taxon>Pezizomycotina</taxon>
        <taxon>Dothideomycetes</taxon>
        <taxon>Dothideomycetes incertae sedis</taxon>
        <taxon>Coniosporium</taxon>
    </lineage>
</organism>
<accession>A0ACC3DXR6</accession>
<dbReference type="Proteomes" id="UP001186974">
    <property type="component" value="Unassembled WGS sequence"/>
</dbReference>
<keyword evidence="2" id="KW-1185">Reference proteome</keyword>
<proteinExistence type="predicted"/>
<sequence>MASSSTGLVRKSSQRDKRKSGIYADIQAASPSAPKPTTSERKEFWLVVCGITRPKDSFLLSDWMGYCALLLQRKPPVTGTFYACVDMNQVWTNFSHQSPIITSIKFGAKDTGNGTQKPLFEYTRVQDVSTGGRFWEHVPPKSLRDRIIQWIVEMSSKAQPGDIVNVIIEGHGSSSLGGIRVGTELFSAADLANNFAKFVEGVQLNAITGACNSGCFPILVEVQGQKDRYIASATPLQGSAMSFVRSISNRIRCSKFPEAFVRSLATIMLPDTPQFNPHWKMGQHEEFMKEATYRSVSRAADDTTDQYTSYRQPDDLTATVKSIIIRDKADIIFDPAVAASRARIEMPTLNEDVLRWYSVEHTSNPQGAGVSKEDLYGLVSELMSKCDDDAIFPENVPLYDEWGQGNRQPNFAGELLKLLYWRGRLQLAIFDVFEILISRGYLSYEALRHPVDLTTVPEDVAALTGLLECFHGLQATYLQSQQCSYYLEFPLAVRWLAVMILREGADLQGILSNIAYCRMFGRVDPQKSTEWETRWPGYVFKIRSDTNKVKSGQPNMFSFMLPHGVDTTNPDRVAASIRDFKHLFNRIEALFRGWFKVPEDELYLEHEQARHFERYPKRVPGSKYSGYYHR</sequence>
<evidence type="ECO:0000313" key="1">
    <source>
        <dbReference type="EMBL" id="KAK3081650.1"/>
    </source>
</evidence>
<name>A0ACC3DXR6_9PEZI</name>
<gene>
    <name evidence="1" type="ORF">LTS18_004385</name>
</gene>